<evidence type="ECO:0000313" key="1">
    <source>
        <dbReference type="EMBL" id="MBD3868576.1"/>
    </source>
</evidence>
<dbReference type="Proteomes" id="UP000648239">
    <property type="component" value="Unassembled WGS sequence"/>
</dbReference>
<proteinExistence type="predicted"/>
<gene>
    <name evidence="1" type="ORF">IFK94_10675</name>
</gene>
<dbReference type="Gene3D" id="2.40.160.20">
    <property type="match status" value="1"/>
</dbReference>
<dbReference type="Pfam" id="PF06980">
    <property type="entry name" value="DUF1302"/>
    <property type="match status" value="1"/>
</dbReference>
<sequence length="98" mass="10895">FADKTSWGYRLVGRMDFLNAIGAIALKPRFAWQHDVSGVSPGPGGNFIEDRMALTVGVSAEYQNTWSADLSYTRYMGAGRHNLINDRDFVGANVKYSF</sequence>
<evidence type="ECO:0000313" key="2">
    <source>
        <dbReference type="Proteomes" id="UP000648239"/>
    </source>
</evidence>
<feature type="non-terminal residue" evidence="1">
    <location>
        <position position="1"/>
    </location>
</feature>
<accession>A0A8J6Y933</accession>
<protein>
    <submittedName>
        <fullName evidence="1">DUF1302 family protein</fullName>
    </submittedName>
</protein>
<dbReference type="EMBL" id="JACXWD010000035">
    <property type="protein sequence ID" value="MBD3868576.1"/>
    <property type="molecule type" value="Genomic_DNA"/>
</dbReference>
<dbReference type="InterPro" id="IPR010727">
    <property type="entry name" value="DUF1302"/>
</dbReference>
<dbReference type="AlphaFoldDB" id="A0A8J6Y933"/>
<comment type="caution">
    <text evidence="1">The sequence shown here is derived from an EMBL/GenBank/DDBJ whole genome shotgun (WGS) entry which is preliminary data.</text>
</comment>
<reference evidence="1 2" key="1">
    <citation type="submission" date="2020-08" db="EMBL/GenBank/DDBJ databases">
        <title>Acidobacteriota in marine sediments use diverse sulfur dissimilation pathways.</title>
        <authorList>
            <person name="Wasmund K."/>
        </authorList>
    </citation>
    <scope>NUCLEOTIDE SEQUENCE [LARGE SCALE GENOMIC DNA]</scope>
    <source>
        <strain evidence="1">MAG AM4</strain>
    </source>
</reference>
<name>A0A8J6Y933_9BACT</name>
<organism evidence="1 2">
    <name type="scientific">Candidatus Polarisedimenticola svalbardensis</name>
    <dbReference type="NCBI Taxonomy" id="2886004"/>
    <lineage>
        <taxon>Bacteria</taxon>
        <taxon>Pseudomonadati</taxon>
        <taxon>Acidobacteriota</taxon>
        <taxon>Candidatus Polarisedimenticolia</taxon>
        <taxon>Candidatus Polarisedimenticolales</taxon>
        <taxon>Candidatus Polarisedimenticolaceae</taxon>
        <taxon>Candidatus Polarisedimenticola</taxon>
    </lineage>
</organism>